<keyword evidence="2" id="KW-0812">Transmembrane</keyword>
<evidence type="ECO:0000313" key="4">
    <source>
        <dbReference type="EMBL" id="MCB8610517.1"/>
    </source>
</evidence>
<dbReference type="EMBL" id="JAJDKZ010000019">
    <property type="protein sequence ID" value="MCB8610517.1"/>
    <property type="molecule type" value="Genomic_DNA"/>
</dbReference>
<comment type="caution">
    <text evidence="4">The sequence shown here is derived from an EMBL/GenBank/DDBJ whole genome shotgun (WGS) entry which is preliminary data.</text>
</comment>
<gene>
    <name evidence="4" type="ORF">LJD69_07920</name>
</gene>
<organism evidence="4 5">
    <name type="scientific">Faecalibacillus faecis</name>
    <dbReference type="NCBI Taxonomy" id="1982628"/>
    <lineage>
        <taxon>Bacteria</taxon>
        <taxon>Bacillati</taxon>
        <taxon>Bacillota</taxon>
        <taxon>Erysipelotrichia</taxon>
        <taxon>Erysipelotrichales</taxon>
        <taxon>Coprobacillaceae</taxon>
        <taxon>Faecalibacillus</taxon>
    </lineage>
</organism>
<name>A0AAW4VS48_9FIRM</name>
<reference evidence="4" key="1">
    <citation type="submission" date="2021-10" db="EMBL/GenBank/DDBJ databases">
        <title>Collection of gut derived symbiotic bacterial strains cultured from healthy donors.</title>
        <authorList>
            <person name="Lin H."/>
            <person name="Littmann E."/>
            <person name="Kohout C."/>
            <person name="Pamer E.G."/>
        </authorList>
    </citation>
    <scope>NUCLEOTIDE SEQUENCE</scope>
    <source>
        <strain evidence="4">DFI.4.48</strain>
    </source>
</reference>
<dbReference type="Proteomes" id="UP001198439">
    <property type="component" value="Unassembled WGS sequence"/>
</dbReference>
<evidence type="ECO:0000256" key="3">
    <source>
        <dbReference type="SAM" id="SignalP"/>
    </source>
</evidence>
<feature type="signal peptide" evidence="3">
    <location>
        <begin position="1"/>
        <end position="24"/>
    </location>
</feature>
<evidence type="ECO:0000256" key="2">
    <source>
        <dbReference type="SAM" id="Phobius"/>
    </source>
</evidence>
<keyword evidence="3" id="KW-0732">Signal</keyword>
<keyword evidence="2" id="KW-1133">Transmembrane helix</keyword>
<sequence>MKKWIKMSLCMMIGFFCFSFHVKAMNVEARIQDQNYETFQAALEDVLTGNQKGPIYLMEDVTLDIGTINKDVEIIGNYHQITVPLQSQTDDSESQGRLNVQATLTFNQCRVHFDNTYQNGNNTWSVVLSSQGVLEFINDSNVTFVGHGIYASNGSIINVDHSKVSLSQMEYTSMMAESYGNLNIKNDSNYTIDHAVESNGITGFHVFVDHSSLSVENCLNQAMVKGNLTITHQGNVSFSKNDVGYNMYSENNLYVDETSSLKMNENKNCALLSQGRKKRTITIKNGGSLEAKYNGINYQASDDEDKYYAQTSALNFGVYGWYENAQKILLYPNLDDVVFENGAKVTISNNYTRGISNYGNLYLGNQTVITHNGGYQQQESLQTCCIGKGGGIYNAGTVTLFHTTLYNNHARLSGDDLYSEEGGTVHLSFVSNDWILDDCQHSIDGWYDDGLQQRWNGDDKEHPYLSLIEGQKDYHFLEVKAAHGVIQEEIKEGDSKDDSKEESKQDEKEYEIKQTNEKITPVKTVQKQNVQTGDESNGALWLTFMGLSLLLIFLLVIKYIKGKRD</sequence>
<feature type="chain" id="PRO_5043913215" description="Right handed beta helix domain-containing protein" evidence="3">
    <location>
        <begin position="25"/>
        <end position="565"/>
    </location>
</feature>
<dbReference type="RefSeq" id="WP_227279671.1">
    <property type="nucleotide sequence ID" value="NZ_JAJDKR010000017.1"/>
</dbReference>
<feature type="transmembrane region" description="Helical" evidence="2">
    <location>
        <begin position="538"/>
        <end position="560"/>
    </location>
</feature>
<protein>
    <recommendedName>
        <fullName evidence="6">Right handed beta helix domain-containing protein</fullName>
    </recommendedName>
</protein>
<proteinExistence type="predicted"/>
<feature type="region of interest" description="Disordered" evidence="1">
    <location>
        <begin position="488"/>
        <end position="515"/>
    </location>
</feature>
<evidence type="ECO:0008006" key="6">
    <source>
        <dbReference type="Google" id="ProtNLM"/>
    </source>
</evidence>
<keyword evidence="2" id="KW-0472">Membrane</keyword>
<accession>A0AAW4VS48</accession>
<evidence type="ECO:0000256" key="1">
    <source>
        <dbReference type="SAM" id="MobiDB-lite"/>
    </source>
</evidence>
<dbReference type="AlphaFoldDB" id="A0AAW4VS48"/>
<evidence type="ECO:0000313" key="5">
    <source>
        <dbReference type="Proteomes" id="UP001198439"/>
    </source>
</evidence>